<organism evidence="3 4">
    <name type="scientific">Rotaria socialis</name>
    <dbReference type="NCBI Taxonomy" id="392032"/>
    <lineage>
        <taxon>Eukaryota</taxon>
        <taxon>Metazoa</taxon>
        <taxon>Spiralia</taxon>
        <taxon>Gnathifera</taxon>
        <taxon>Rotifera</taxon>
        <taxon>Eurotatoria</taxon>
        <taxon>Bdelloidea</taxon>
        <taxon>Philodinida</taxon>
        <taxon>Philodinidae</taxon>
        <taxon>Rotaria</taxon>
    </lineage>
</organism>
<feature type="compositionally biased region" description="Polar residues" evidence="1">
    <location>
        <begin position="98"/>
        <end position="108"/>
    </location>
</feature>
<dbReference type="EMBL" id="CAJOBQ010000578">
    <property type="protein sequence ID" value="CAF4384385.1"/>
    <property type="molecule type" value="Genomic_DNA"/>
</dbReference>
<sequence length="117" mass="12624">MILSMLECLHRNNGVTYGEAASKPLHVQLKRFSEFASSATTVLKALYKARSSMETVEPTTSQSSLLDSRAQDSLFGDSIPIQPSLQLNSQSSISTISKPISNATNSIPPTIDLPKSI</sequence>
<name>A0A820N9L8_9BILA</name>
<evidence type="ECO:0000313" key="3">
    <source>
        <dbReference type="EMBL" id="CAF4384385.1"/>
    </source>
</evidence>
<evidence type="ECO:0000256" key="1">
    <source>
        <dbReference type="SAM" id="MobiDB-lite"/>
    </source>
</evidence>
<evidence type="ECO:0000313" key="2">
    <source>
        <dbReference type="EMBL" id="CAF3311822.1"/>
    </source>
</evidence>
<evidence type="ECO:0000313" key="4">
    <source>
        <dbReference type="Proteomes" id="UP000663862"/>
    </source>
</evidence>
<proteinExistence type="predicted"/>
<dbReference type="EMBL" id="CAJNYU010000010">
    <property type="protein sequence ID" value="CAF3311822.1"/>
    <property type="molecule type" value="Genomic_DNA"/>
</dbReference>
<dbReference type="AlphaFoldDB" id="A0A820N9L8"/>
<dbReference type="Proteomes" id="UP000663862">
    <property type="component" value="Unassembled WGS sequence"/>
</dbReference>
<feature type="region of interest" description="Disordered" evidence="1">
    <location>
        <begin position="98"/>
        <end position="117"/>
    </location>
</feature>
<reference evidence="3" key="1">
    <citation type="submission" date="2021-02" db="EMBL/GenBank/DDBJ databases">
        <authorList>
            <person name="Nowell W R."/>
        </authorList>
    </citation>
    <scope>NUCLEOTIDE SEQUENCE</scope>
</reference>
<accession>A0A820N9L8</accession>
<dbReference type="Proteomes" id="UP000663869">
    <property type="component" value="Unassembled WGS sequence"/>
</dbReference>
<gene>
    <name evidence="2" type="ORF">FME351_LOCUS472</name>
    <name evidence="3" type="ORF">TSG867_LOCUS11814</name>
</gene>
<comment type="caution">
    <text evidence="3">The sequence shown here is derived from an EMBL/GenBank/DDBJ whole genome shotgun (WGS) entry which is preliminary data.</text>
</comment>
<protein>
    <submittedName>
        <fullName evidence="3">Uncharacterized protein</fullName>
    </submittedName>
</protein>